<proteinExistence type="predicted"/>
<evidence type="ECO:0000313" key="4">
    <source>
        <dbReference type="EMBL" id="MBB4746413.1"/>
    </source>
</evidence>
<feature type="transmembrane region" description="Helical" evidence="1">
    <location>
        <begin position="204"/>
        <end position="224"/>
    </location>
</feature>
<dbReference type="Gene3D" id="3.30.450.20">
    <property type="entry name" value="PAS domain"/>
    <property type="match status" value="1"/>
</dbReference>
<reference evidence="3 6" key="2">
    <citation type="submission" date="2021-01" db="EMBL/GenBank/DDBJ databases">
        <title>Whole genome shotgun sequence of Actinoplanes lobatus NBRC 12513.</title>
        <authorList>
            <person name="Komaki H."/>
            <person name="Tamura T."/>
        </authorList>
    </citation>
    <scope>NUCLEOTIDE SEQUENCE [LARGE SCALE GENOMIC DNA]</scope>
    <source>
        <strain evidence="3 6">NBRC 12513</strain>
    </source>
</reference>
<protein>
    <submittedName>
        <fullName evidence="4">PAS domain-containing protein</fullName>
    </submittedName>
</protein>
<feature type="domain" description="PAS" evidence="2">
    <location>
        <begin position="326"/>
        <end position="362"/>
    </location>
</feature>
<comment type="caution">
    <text evidence="4">The sequence shown here is derived from an EMBL/GenBank/DDBJ whole genome shotgun (WGS) entry which is preliminary data.</text>
</comment>
<dbReference type="Pfam" id="PF13188">
    <property type="entry name" value="PAS_8"/>
    <property type="match status" value="1"/>
</dbReference>
<dbReference type="RefSeq" id="WP_188119211.1">
    <property type="nucleotide sequence ID" value="NZ_BOMP01000067.1"/>
</dbReference>
<keyword evidence="1" id="KW-1133">Transmembrane helix</keyword>
<dbReference type="PROSITE" id="PS50112">
    <property type="entry name" value="PAS"/>
    <property type="match status" value="1"/>
</dbReference>
<dbReference type="Proteomes" id="UP000590511">
    <property type="component" value="Unassembled WGS sequence"/>
</dbReference>
<reference evidence="4 5" key="1">
    <citation type="submission" date="2020-08" db="EMBL/GenBank/DDBJ databases">
        <title>Sequencing the genomes of 1000 actinobacteria strains.</title>
        <authorList>
            <person name="Klenk H.-P."/>
        </authorList>
    </citation>
    <scope>NUCLEOTIDE SEQUENCE [LARGE SCALE GENOMIC DNA]</scope>
    <source>
        <strain evidence="4 5">DSM 43150</strain>
    </source>
</reference>
<evidence type="ECO:0000313" key="3">
    <source>
        <dbReference type="EMBL" id="GIE41301.1"/>
    </source>
</evidence>
<dbReference type="InterPro" id="IPR000014">
    <property type="entry name" value="PAS"/>
</dbReference>
<keyword evidence="1" id="KW-0472">Membrane</keyword>
<evidence type="ECO:0000313" key="5">
    <source>
        <dbReference type="Proteomes" id="UP000590511"/>
    </source>
</evidence>
<feature type="transmembrane region" description="Helical" evidence="1">
    <location>
        <begin position="282"/>
        <end position="304"/>
    </location>
</feature>
<sequence>MQSISASLLRTTAFAAIFLAMESLIRVEMTRQSGVPLVWPAAGIAVMWFTAQRRARVRWADPVALVAVIMAMNLAAGAGPAVAAICAVTGLVQVSVFLRLLPRAYPGSDGDDAARLRRPRDLWALLAVVATAATVGAMVGAAGLWLITGMPSGPATATWFFLDVASMLLYGAVTLHVETLLATCRARYGSLIAGWRQRNRVTPTGARVAEYAAVTLCLLAGYGYTLTAPGVSMVFPLIALTVWAGVRLSTTYLVAHNVCIAIAIALATLHDVGPFADLGSSAYRVLIAQVFISMVSLIGLALALGRDERATLTTELADEKEQASRQAKLMNAIVNSMADGVTVTDRDGRLLMHNPAAVSLLGRIRSSDMPDPVGFYGFRHLDGSPFTDGDLPWRITAADGKIHVLDVTVRNPDLSEARIVRSTATP</sequence>
<evidence type="ECO:0000313" key="6">
    <source>
        <dbReference type="Proteomes" id="UP000631312"/>
    </source>
</evidence>
<gene>
    <name evidence="3" type="ORF">Alo02nite_41990</name>
    <name evidence="4" type="ORF">BJ964_000574</name>
</gene>
<dbReference type="AlphaFoldDB" id="A0A7W7H9D4"/>
<dbReference type="EMBL" id="BOMP01000067">
    <property type="protein sequence ID" value="GIE41301.1"/>
    <property type="molecule type" value="Genomic_DNA"/>
</dbReference>
<feature type="transmembrane region" description="Helical" evidence="1">
    <location>
        <begin position="122"/>
        <end position="147"/>
    </location>
</feature>
<feature type="transmembrane region" description="Helical" evidence="1">
    <location>
        <begin position="159"/>
        <end position="183"/>
    </location>
</feature>
<dbReference type="SUPFAM" id="SSF55785">
    <property type="entry name" value="PYP-like sensor domain (PAS domain)"/>
    <property type="match status" value="1"/>
</dbReference>
<keyword evidence="1" id="KW-0812">Transmembrane</keyword>
<feature type="transmembrane region" description="Helical" evidence="1">
    <location>
        <begin position="33"/>
        <end position="51"/>
    </location>
</feature>
<dbReference type="EMBL" id="JACHNC010000001">
    <property type="protein sequence ID" value="MBB4746413.1"/>
    <property type="molecule type" value="Genomic_DNA"/>
</dbReference>
<accession>A0A7W7H9D4</accession>
<dbReference type="InterPro" id="IPR035965">
    <property type="entry name" value="PAS-like_dom_sf"/>
</dbReference>
<dbReference type="Proteomes" id="UP000631312">
    <property type="component" value="Unassembled WGS sequence"/>
</dbReference>
<feature type="transmembrane region" description="Helical" evidence="1">
    <location>
        <begin position="230"/>
        <end position="246"/>
    </location>
</feature>
<name>A0A7W7H9D4_9ACTN</name>
<organism evidence="4 5">
    <name type="scientific">Actinoplanes lobatus</name>
    <dbReference type="NCBI Taxonomy" id="113568"/>
    <lineage>
        <taxon>Bacteria</taxon>
        <taxon>Bacillati</taxon>
        <taxon>Actinomycetota</taxon>
        <taxon>Actinomycetes</taxon>
        <taxon>Micromonosporales</taxon>
        <taxon>Micromonosporaceae</taxon>
        <taxon>Actinoplanes</taxon>
    </lineage>
</organism>
<keyword evidence="6" id="KW-1185">Reference proteome</keyword>
<evidence type="ECO:0000256" key="1">
    <source>
        <dbReference type="SAM" id="Phobius"/>
    </source>
</evidence>
<evidence type="ECO:0000259" key="2">
    <source>
        <dbReference type="PROSITE" id="PS50112"/>
    </source>
</evidence>
<feature type="transmembrane region" description="Helical" evidence="1">
    <location>
        <begin position="253"/>
        <end position="270"/>
    </location>
</feature>